<feature type="signal peptide" evidence="2">
    <location>
        <begin position="1"/>
        <end position="32"/>
    </location>
</feature>
<proteinExistence type="predicted"/>
<dbReference type="PANTHER" id="PTHR46599">
    <property type="entry name" value="PIGGYBAC TRANSPOSABLE ELEMENT-DERIVED PROTEIN 4"/>
    <property type="match status" value="1"/>
</dbReference>
<dbReference type="InterPro" id="IPR029526">
    <property type="entry name" value="PGBD"/>
</dbReference>
<dbReference type="OrthoDB" id="118105at2759"/>
<reference evidence="5" key="1">
    <citation type="submission" date="2025-08" db="UniProtKB">
        <authorList>
            <consortium name="RefSeq"/>
        </authorList>
    </citation>
    <scope>IDENTIFICATION</scope>
</reference>
<dbReference type="GeneID" id="114861356"/>
<dbReference type="PANTHER" id="PTHR46599:SF3">
    <property type="entry name" value="PIGGYBAC TRANSPOSABLE ELEMENT-DERIVED PROTEIN 4"/>
    <property type="match status" value="1"/>
</dbReference>
<evidence type="ECO:0000256" key="1">
    <source>
        <dbReference type="SAM" id="Phobius"/>
    </source>
</evidence>
<dbReference type="RefSeq" id="XP_029016301.1">
    <property type="nucleotide sequence ID" value="XM_029160468.3"/>
</dbReference>
<feature type="chain" id="PRO_5028264662" evidence="2">
    <location>
        <begin position="33"/>
        <end position="386"/>
    </location>
</feature>
<name>A0A6P7N9Q0_BETSP</name>
<dbReference type="Proteomes" id="UP000515150">
    <property type="component" value="Chromosome 9"/>
</dbReference>
<keyword evidence="2" id="KW-0732">Signal</keyword>
<keyword evidence="4" id="KW-1185">Reference proteome</keyword>
<evidence type="ECO:0000259" key="3">
    <source>
        <dbReference type="Pfam" id="PF13843"/>
    </source>
</evidence>
<keyword evidence="1" id="KW-0472">Membrane</keyword>
<evidence type="ECO:0000313" key="5">
    <source>
        <dbReference type="RefSeq" id="XP_029016301.1"/>
    </source>
</evidence>
<feature type="domain" description="PiggyBac transposable element-derived protein" evidence="3">
    <location>
        <begin position="17"/>
        <end position="379"/>
    </location>
</feature>
<accession>A0A6P7N9Q0</accession>
<organism evidence="4 5">
    <name type="scientific">Betta splendens</name>
    <name type="common">Siamese fighting fish</name>
    <dbReference type="NCBI Taxonomy" id="158456"/>
    <lineage>
        <taxon>Eukaryota</taxon>
        <taxon>Metazoa</taxon>
        <taxon>Chordata</taxon>
        <taxon>Craniata</taxon>
        <taxon>Vertebrata</taxon>
        <taxon>Euteleostomi</taxon>
        <taxon>Actinopterygii</taxon>
        <taxon>Neopterygii</taxon>
        <taxon>Teleostei</taxon>
        <taxon>Neoteleostei</taxon>
        <taxon>Acanthomorphata</taxon>
        <taxon>Anabantaria</taxon>
        <taxon>Anabantiformes</taxon>
        <taxon>Anabantoidei</taxon>
        <taxon>Osphronemidae</taxon>
        <taxon>Betta</taxon>
    </lineage>
</organism>
<keyword evidence="1" id="KW-0812">Transmembrane</keyword>
<dbReference type="AlphaFoldDB" id="A0A6P7N9Q0"/>
<dbReference type="KEGG" id="bspl:114861356"/>
<keyword evidence="1" id="KW-1133">Transmembrane helix</keyword>
<protein>
    <submittedName>
        <fullName evidence="5">PiggyBac transposable element-derived protein 4-like</fullName>
    </submittedName>
</protein>
<sequence>MPARTPGPTFDAMKSWSPLSLFQLFFSALVIQKIVDNTNANAAKRVKAGMAYKWQTLKTRDFYIFISIIIFTGLVNLHHRSDYWRQQFPYNFSFPSKKMSRNRFKAIMWSLHLSDPDEDEENENKRISGGHDMLFKIKPLYSELVKACKTNFQPSQNISIDEQMVASKTPVSVKPYLKGKSTKWGYKLFVLADSSTGYTWNFFVDTGKKQSSTTTTNGLSYSYVMDLLPLQTLGTGYRLYIDNLYTSTTVFTDLYKKKIGCCGMTSTSCIGFPQTQINDLAKKVEKGDIRWIRRDDLLFVNWMDIKKETMCFTIHKAYSNQTIRRNVNEAGVWTNKLIPAPDSILDHNKIVGGLDLSNKLLGFYAVGHKTKKWFKTFFSTSWTLLW</sequence>
<feature type="transmembrane region" description="Helical" evidence="1">
    <location>
        <begin position="62"/>
        <end position="79"/>
    </location>
</feature>
<evidence type="ECO:0000313" key="4">
    <source>
        <dbReference type="Proteomes" id="UP000515150"/>
    </source>
</evidence>
<gene>
    <name evidence="5" type="primary">LOC114861356</name>
</gene>
<dbReference type="Pfam" id="PF13843">
    <property type="entry name" value="DDE_Tnp_1_7"/>
    <property type="match status" value="1"/>
</dbReference>
<dbReference type="InParanoid" id="A0A6P7N9Q0"/>
<evidence type="ECO:0000256" key="2">
    <source>
        <dbReference type="SAM" id="SignalP"/>
    </source>
</evidence>